<keyword evidence="1" id="KW-0175">Coiled coil</keyword>
<proteinExistence type="predicted"/>
<evidence type="ECO:0000313" key="3">
    <source>
        <dbReference type="Proteomes" id="UP001244341"/>
    </source>
</evidence>
<evidence type="ECO:0000313" key="2">
    <source>
        <dbReference type="EMBL" id="WIA18144.1"/>
    </source>
</evidence>
<name>A0ABY8U9J1_TETOB</name>
<evidence type="ECO:0000256" key="1">
    <source>
        <dbReference type="SAM" id="Coils"/>
    </source>
</evidence>
<keyword evidence="3" id="KW-1185">Reference proteome</keyword>
<feature type="coiled-coil region" evidence="1">
    <location>
        <begin position="2"/>
        <end position="29"/>
    </location>
</feature>
<protein>
    <submittedName>
        <fullName evidence="2">Uncharacterized protein</fullName>
    </submittedName>
</protein>
<organism evidence="2 3">
    <name type="scientific">Tetradesmus obliquus</name>
    <name type="common">Green alga</name>
    <name type="synonym">Acutodesmus obliquus</name>
    <dbReference type="NCBI Taxonomy" id="3088"/>
    <lineage>
        <taxon>Eukaryota</taxon>
        <taxon>Viridiplantae</taxon>
        <taxon>Chlorophyta</taxon>
        <taxon>core chlorophytes</taxon>
        <taxon>Chlorophyceae</taxon>
        <taxon>CS clade</taxon>
        <taxon>Sphaeropleales</taxon>
        <taxon>Scenedesmaceae</taxon>
        <taxon>Tetradesmus</taxon>
    </lineage>
</organism>
<accession>A0ABY8U9J1</accession>
<dbReference type="Proteomes" id="UP001244341">
    <property type="component" value="Chromosome 9b"/>
</dbReference>
<sequence>MCHNLLRSFKDYEDNLRRVRQQLDGARLINIISQGRGTICVLQNNARAGLVSANTLTADLASVLAAVKHAMSNRVKLLTTHYVEIRQAAHKEAQEEAQAAFNSNKAVSEKQRNGFVGYAELCEVRDVLPANHPLRLWLALSTMIPCARGGDYGNCKIFHKEPTPEELEEHAENYVVLTRNSQYVHLRVFKTAKCYPDGIKLGLPLRLCVEIVDSLAHNNRDYMFVSKSGKPYATAKAFTNFLQRGLKNVLRNADATPQLVRRAYVTQKHARLKPRLNSSDPATAALAREQMALLARCCGHAVTTARKYAFELDDE</sequence>
<reference evidence="2 3" key="1">
    <citation type="submission" date="2023-05" db="EMBL/GenBank/DDBJ databases">
        <title>A 100% complete, gapless, phased diploid assembly of the Scenedesmus obliquus UTEX 3031 genome.</title>
        <authorList>
            <person name="Biondi T.C."/>
            <person name="Hanschen E.R."/>
            <person name="Kwon T."/>
            <person name="Eng W."/>
            <person name="Kruse C.P.S."/>
            <person name="Koehler S.I."/>
            <person name="Kunde Y."/>
            <person name="Gleasner C.D."/>
            <person name="You Mak K.T."/>
            <person name="Polle J."/>
            <person name="Hovde B.T."/>
            <person name="Starkenburg S.R."/>
        </authorList>
    </citation>
    <scope>NUCLEOTIDE SEQUENCE [LARGE SCALE GENOMIC DNA]</scope>
    <source>
        <strain evidence="2 3">DOE0152z</strain>
    </source>
</reference>
<gene>
    <name evidence="2" type="ORF">OEZ85_009620</name>
</gene>
<dbReference type="EMBL" id="CP126216">
    <property type="protein sequence ID" value="WIA18144.1"/>
    <property type="molecule type" value="Genomic_DNA"/>
</dbReference>